<dbReference type="PANTHER" id="PTHR48100:SF1">
    <property type="entry name" value="HISTIDINE PHOSPHATASE FAMILY PROTEIN-RELATED"/>
    <property type="match status" value="1"/>
</dbReference>
<dbReference type="EMBL" id="CP051627">
    <property type="protein sequence ID" value="UPT20103.1"/>
    <property type="molecule type" value="Genomic_DNA"/>
</dbReference>
<dbReference type="CDD" id="cd07067">
    <property type="entry name" value="HP_PGM_like"/>
    <property type="match status" value="1"/>
</dbReference>
<dbReference type="InterPro" id="IPR050275">
    <property type="entry name" value="PGM_Phosphatase"/>
</dbReference>
<dbReference type="PANTHER" id="PTHR48100">
    <property type="entry name" value="BROAD-SPECIFICITY PHOSPHATASE YOR283W-RELATED"/>
    <property type="match status" value="1"/>
</dbReference>
<dbReference type="Gene3D" id="3.40.50.1240">
    <property type="entry name" value="Phosphoglycerate mutase-like"/>
    <property type="match status" value="1"/>
</dbReference>
<organism evidence="1 2">
    <name type="scientific">Thermobifida alba</name>
    <name type="common">Thermomonospora alba</name>
    <dbReference type="NCBI Taxonomy" id="53522"/>
    <lineage>
        <taxon>Bacteria</taxon>
        <taxon>Bacillati</taxon>
        <taxon>Actinomycetota</taxon>
        <taxon>Actinomycetes</taxon>
        <taxon>Streptosporangiales</taxon>
        <taxon>Nocardiopsidaceae</taxon>
        <taxon>Thermobifida</taxon>
    </lineage>
</organism>
<proteinExistence type="predicted"/>
<dbReference type="RefSeq" id="WP_248592348.1">
    <property type="nucleotide sequence ID" value="NZ_BAABEB010000012.1"/>
</dbReference>
<dbReference type="Pfam" id="PF00300">
    <property type="entry name" value="His_Phos_1"/>
    <property type="match status" value="1"/>
</dbReference>
<evidence type="ECO:0000313" key="2">
    <source>
        <dbReference type="Proteomes" id="UP000832041"/>
    </source>
</evidence>
<reference evidence="1 2" key="1">
    <citation type="submission" date="2020-04" db="EMBL/GenBank/DDBJ databases">
        <title>Thermobifida alba genome sequencing and assembly.</title>
        <authorList>
            <person name="Luzics S."/>
            <person name="Horvath B."/>
            <person name="Nagy I."/>
            <person name="Toth A."/>
            <person name="Nagy I."/>
            <person name="Kukolya J."/>
        </authorList>
    </citation>
    <scope>NUCLEOTIDE SEQUENCE [LARGE SCALE GENOMIC DNA]</scope>
    <source>
        <strain evidence="1 2">DSM 43795</strain>
    </source>
</reference>
<dbReference type="SMART" id="SM00855">
    <property type="entry name" value="PGAM"/>
    <property type="match status" value="1"/>
</dbReference>
<keyword evidence="2" id="KW-1185">Reference proteome</keyword>
<evidence type="ECO:0000313" key="1">
    <source>
        <dbReference type="EMBL" id="UPT20103.1"/>
    </source>
</evidence>
<dbReference type="Proteomes" id="UP000832041">
    <property type="component" value="Chromosome"/>
</dbReference>
<gene>
    <name evidence="1" type="ORF">FOF52_03240</name>
</gene>
<dbReference type="InterPro" id="IPR029033">
    <property type="entry name" value="His_PPase_superfam"/>
</dbReference>
<dbReference type="SUPFAM" id="SSF53254">
    <property type="entry name" value="Phosphoglycerate mutase-like"/>
    <property type="match status" value="1"/>
</dbReference>
<sequence>MPVIYLVRHGQASYGASDYDVLSDLGRRQAEVVGAELARRGPRSPLVVCGTLRRQHDTAEILMKAAGLPGRPRTDARWNEYDHTDLVDRYGTASDRSSAEPHGFQVLLDHALRAWIEEGDGWRRFAAGAAAALDALAADLGPGRDAVVVTSGGVLAALCAGLLSASAEGVVALNRVAVNAAITTLAVGASGTSLLSFNDHAHFSGERRALLTYR</sequence>
<dbReference type="InterPro" id="IPR013078">
    <property type="entry name" value="His_Pase_superF_clade-1"/>
</dbReference>
<name>A0ABY4L199_THEAE</name>
<protein>
    <submittedName>
        <fullName evidence="1">Histidine phosphatase family protein</fullName>
    </submittedName>
</protein>
<accession>A0ABY4L199</accession>